<comment type="caution">
    <text evidence="1">The sequence shown here is derived from an EMBL/GenBank/DDBJ whole genome shotgun (WGS) entry which is preliminary data.</text>
</comment>
<dbReference type="EMBL" id="NBYY01000009">
    <property type="protein sequence ID" value="PCS23651.1"/>
    <property type="molecule type" value="Genomic_DNA"/>
</dbReference>
<organism evidence="1 2">
    <name type="scientific">Candidatus Enterovibrio escicola</name>
    <dbReference type="NCBI Taxonomy" id="1927127"/>
    <lineage>
        <taxon>Bacteria</taxon>
        <taxon>Pseudomonadati</taxon>
        <taxon>Pseudomonadota</taxon>
        <taxon>Gammaproteobacteria</taxon>
        <taxon>Vibrionales</taxon>
        <taxon>Vibrionaceae</taxon>
        <taxon>Enterovibrio</taxon>
    </lineage>
</organism>
<evidence type="ECO:0000313" key="1">
    <source>
        <dbReference type="EMBL" id="PCS23651.1"/>
    </source>
</evidence>
<reference evidence="2" key="1">
    <citation type="submission" date="2017-04" db="EMBL/GenBank/DDBJ databases">
        <title>Genome evolution of the luminous symbionts of deep sea anglerfish.</title>
        <authorList>
            <person name="Hendry T.A."/>
        </authorList>
    </citation>
    <scope>NUCLEOTIDE SEQUENCE [LARGE SCALE GENOMIC DNA]</scope>
</reference>
<dbReference type="AlphaFoldDB" id="A0A2A5T670"/>
<gene>
    <name evidence="1" type="ORF">BTN49_0620</name>
</gene>
<accession>A0A2A5T670</accession>
<evidence type="ECO:0000313" key="2">
    <source>
        <dbReference type="Proteomes" id="UP000219020"/>
    </source>
</evidence>
<dbReference type="Proteomes" id="UP000219020">
    <property type="component" value="Unassembled WGS sequence"/>
</dbReference>
<protein>
    <submittedName>
        <fullName evidence="1">Uncharacterized protein</fullName>
    </submittedName>
</protein>
<proteinExistence type="predicted"/>
<name>A0A2A5T670_9GAMM</name>
<sequence length="50" mass="5856">MVNLIAKFITYTFQPQNLALKLFSLKKPSLYGFEVSYFDSLTKIDINAHW</sequence>
<keyword evidence="2" id="KW-1185">Reference proteome</keyword>